<dbReference type="Gene3D" id="3.10.20.80">
    <property type="entry name" value="Translation initiation factor 3 (IF-3), N-terminal domain"/>
    <property type="match status" value="1"/>
</dbReference>
<comment type="function">
    <text evidence="4">IF-3 binds to the 30S ribosomal subunit and shifts the equilibrium between 70S ribosomes and their 50S and 30S subunits in favor of the free subunits, thus enhancing the availability of 30S subunits on which protein synthesis initiation begins.</text>
</comment>
<dbReference type="PANTHER" id="PTHR10938">
    <property type="entry name" value="TRANSLATION INITIATION FACTOR IF-3"/>
    <property type="match status" value="1"/>
</dbReference>
<reference evidence="9" key="1">
    <citation type="submission" date="2019-05" db="EMBL/GenBank/DDBJ databases">
        <title>Complete genome sequencing of Absiella argi strain JCM 30884.</title>
        <authorList>
            <person name="Sakamoto M."/>
            <person name="Murakami T."/>
            <person name="Mori H."/>
        </authorList>
    </citation>
    <scope>NUCLEOTIDE SEQUENCE [LARGE SCALE GENOMIC DNA]</scope>
    <source>
        <strain evidence="9">JCM 30884</strain>
    </source>
</reference>
<proteinExistence type="inferred from homology"/>
<dbReference type="InterPro" id="IPR001288">
    <property type="entry name" value="Translation_initiation_fac_3"/>
</dbReference>
<dbReference type="Pfam" id="PF00707">
    <property type="entry name" value="IF3_C"/>
    <property type="match status" value="1"/>
</dbReference>
<name>A0A6N4TMT9_9FIRM</name>
<protein>
    <recommendedName>
        <fullName evidence="4 5">Translation initiation factor IF-3</fullName>
    </recommendedName>
</protein>
<dbReference type="GO" id="GO:0003743">
    <property type="term" value="F:translation initiation factor activity"/>
    <property type="evidence" value="ECO:0007669"/>
    <property type="project" value="UniProtKB-UniRule"/>
</dbReference>
<dbReference type="SUPFAM" id="SSF55200">
    <property type="entry name" value="Translation initiation factor IF3, C-terminal domain"/>
    <property type="match status" value="1"/>
</dbReference>
<comment type="subunit">
    <text evidence="4">Monomer.</text>
</comment>
<dbReference type="PANTHER" id="PTHR10938:SF0">
    <property type="entry name" value="TRANSLATION INITIATION FACTOR IF-3, MITOCHONDRIAL"/>
    <property type="match status" value="1"/>
</dbReference>
<evidence type="ECO:0000259" key="7">
    <source>
        <dbReference type="Pfam" id="PF05198"/>
    </source>
</evidence>
<organism evidence="8 9">
    <name type="scientific">Amedibacterium intestinale</name>
    <dbReference type="NCBI Taxonomy" id="2583452"/>
    <lineage>
        <taxon>Bacteria</taxon>
        <taxon>Bacillati</taxon>
        <taxon>Bacillota</taxon>
        <taxon>Erysipelotrichia</taxon>
        <taxon>Erysipelotrichales</taxon>
        <taxon>Erysipelotrichaceae</taxon>
        <taxon>Amedibacterium</taxon>
    </lineage>
</organism>
<keyword evidence="9" id="KW-1185">Reference proteome</keyword>
<keyword evidence="4" id="KW-0963">Cytoplasm</keyword>
<dbReference type="InterPro" id="IPR019814">
    <property type="entry name" value="Translation_initiation_fac_3_N"/>
</dbReference>
<sequence length="199" mass="22923">MIILAGAYEYPLFLWQLEVSIINKRVIPNNVNDDLVNEKIKFKEVMVIDADGEKLGIKMRREALEIAYNQNLDLLCVAPKAVPPVCKVLDYGKHRFEQQKKAKEAKKKQHVTEVKPIRLSPVIDRHDFETKMRHARKWIEGGMKVKVDMRFRGRLITRLDVGKKIMNSFTEEIGDIAVVEKKPVLEGNTMSCVLAPKKK</sequence>
<dbReference type="EMBL" id="AP019695">
    <property type="protein sequence ID" value="BBK24047.1"/>
    <property type="molecule type" value="Genomic_DNA"/>
</dbReference>
<comment type="similarity">
    <text evidence="1 4">Belongs to the IF-3 family.</text>
</comment>
<evidence type="ECO:0000256" key="3">
    <source>
        <dbReference type="ARBA" id="ARBA00022917"/>
    </source>
</evidence>
<feature type="domain" description="Translation initiation factor 3 N-terminal" evidence="7">
    <location>
        <begin position="36"/>
        <end position="105"/>
    </location>
</feature>
<dbReference type="SUPFAM" id="SSF54364">
    <property type="entry name" value="Translation initiation factor IF3, N-terminal domain"/>
    <property type="match status" value="1"/>
</dbReference>
<evidence type="ECO:0000313" key="9">
    <source>
        <dbReference type="Proteomes" id="UP000464754"/>
    </source>
</evidence>
<dbReference type="GO" id="GO:0005829">
    <property type="term" value="C:cytosol"/>
    <property type="evidence" value="ECO:0007669"/>
    <property type="project" value="TreeGrafter"/>
</dbReference>
<dbReference type="HAMAP" id="MF_00080">
    <property type="entry name" value="IF_3"/>
    <property type="match status" value="1"/>
</dbReference>
<dbReference type="InterPro" id="IPR036788">
    <property type="entry name" value="T_IF-3_C_sf"/>
</dbReference>
<dbReference type="RefSeq" id="WP_115714409.1">
    <property type="nucleotide sequence ID" value="NZ_AP019695.1"/>
</dbReference>
<dbReference type="GO" id="GO:0016020">
    <property type="term" value="C:membrane"/>
    <property type="evidence" value="ECO:0007669"/>
    <property type="project" value="TreeGrafter"/>
</dbReference>
<dbReference type="InterPro" id="IPR019815">
    <property type="entry name" value="Translation_initiation_fac_3_C"/>
</dbReference>
<dbReference type="NCBIfam" id="TIGR00168">
    <property type="entry name" value="infC"/>
    <property type="match status" value="1"/>
</dbReference>
<keyword evidence="2 4" id="KW-0396">Initiation factor</keyword>
<keyword evidence="3 4" id="KW-0648">Protein biosynthesis</keyword>
<accession>A0A6N4TMT9</accession>
<dbReference type="InterPro" id="IPR036787">
    <property type="entry name" value="T_IF-3_N_sf"/>
</dbReference>
<dbReference type="Pfam" id="PF05198">
    <property type="entry name" value="IF3_N"/>
    <property type="match status" value="1"/>
</dbReference>
<evidence type="ECO:0000256" key="2">
    <source>
        <dbReference type="ARBA" id="ARBA00022540"/>
    </source>
</evidence>
<feature type="domain" description="Translation initiation factor 3 C-terminal" evidence="6">
    <location>
        <begin position="112"/>
        <end position="197"/>
    </location>
</feature>
<dbReference type="GO" id="GO:0032790">
    <property type="term" value="P:ribosome disassembly"/>
    <property type="evidence" value="ECO:0007669"/>
    <property type="project" value="TreeGrafter"/>
</dbReference>
<evidence type="ECO:0000256" key="5">
    <source>
        <dbReference type="NCBIfam" id="TIGR00168"/>
    </source>
</evidence>
<dbReference type="AlphaFoldDB" id="A0A6N4TMT9"/>
<evidence type="ECO:0000259" key="6">
    <source>
        <dbReference type="Pfam" id="PF00707"/>
    </source>
</evidence>
<evidence type="ECO:0000256" key="1">
    <source>
        <dbReference type="ARBA" id="ARBA00005439"/>
    </source>
</evidence>
<comment type="subcellular location">
    <subcellularLocation>
        <location evidence="4">Cytoplasm</location>
    </subcellularLocation>
</comment>
<dbReference type="KEGG" id="aarg:Aargi30884_29500"/>
<dbReference type="FunFam" id="3.10.20.80:FF:000001">
    <property type="entry name" value="Translation initiation factor IF-3"/>
    <property type="match status" value="1"/>
</dbReference>
<dbReference type="FunFam" id="3.30.110.10:FF:000001">
    <property type="entry name" value="Translation initiation factor IF-3"/>
    <property type="match status" value="1"/>
</dbReference>
<dbReference type="Proteomes" id="UP000464754">
    <property type="component" value="Chromosome"/>
</dbReference>
<dbReference type="GO" id="GO:0043022">
    <property type="term" value="F:ribosome binding"/>
    <property type="evidence" value="ECO:0007669"/>
    <property type="project" value="UniProtKB-ARBA"/>
</dbReference>
<evidence type="ECO:0000313" key="8">
    <source>
        <dbReference type="EMBL" id="BBK24047.1"/>
    </source>
</evidence>
<gene>
    <name evidence="4 8" type="primary">infC</name>
    <name evidence="8" type="ORF">Aargi30884_29500</name>
</gene>
<dbReference type="Gene3D" id="3.30.110.10">
    <property type="entry name" value="Translation initiation factor 3 (IF-3), C-terminal domain"/>
    <property type="match status" value="1"/>
</dbReference>
<evidence type="ECO:0000256" key="4">
    <source>
        <dbReference type="HAMAP-Rule" id="MF_00080"/>
    </source>
</evidence>